<sequence length="206" mass="23610">MILNTTRARNAEVCRGCGKSCQRDPATSTSFINRLNPICVERQQNVHERQETLLSSEQKSTGQRESEKEKDCWTIKISPIEFQSNIIVISKFARIRPNGVVTNVSMFLEPAPTTTSPGPLTHYGTSSSNAPSPRSVDSFEEALEYWNNWNGRDQTFDGIDLKEYFFHLINGHHVPQGIRRKPLSIRQLFFIKNRGRDSFRSLTEQY</sequence>
<organism evidence="2 3">
    <name type="scientific">Caenorhabditis briggsae</name>
    <dbReference type="NCBI Taxonomy" id="6238"/>
    <lineage>
        <taxon>Eukaryota</taxon>
        <taxon>Metazoa</taxon>
        <taxon>Ecdysozoa</taxon>
        <taxon>Nematoda</taxon>
        <taxon>Chromadorea</taxon>
        <taxon>Rhabditida</taxon>
        <taxon>Rhabditina</taxon>
        <taxon>Rhabditomorpha</taxon>
        <taxon>Rhabditoidea</taxon>
        <taxon>Rhabditidae</taxon>
        <taxon>Peloderinae</taxon>
        <taxon>Caenorhabditis</taxon>
    </lineage>
</organism>
<proteinExistence type="predicted"/>
<evidence type="ECO:0000256" key="1">
    <source>
        <dbReference type="SAM" id="MobiDB-lite"/>
    </source>
</evidence>
<feature type="region of interest" description="Disordered" evidence="1">
    <location>
        <begin position="113"/>
        <end position="134"/>
    </location>
</feature>
<evidence type="ECO:0000313" key="2">
    <source>
        <dbReference type="EMBL" id="ULT81546.1"/>
    </source>
</evidence>
<evidence type="ECO:0000313" key="3">
    <source>
        <dbReference type="Proteomes" id="UP000827892"/>
    </source>
</evidence>
<dbReference type="Proteomes" id="UP000827892">
    <property type="component" value="Chromosome X"/>
</dbReference>
<accession>A0AAE8ZLR3</accession>
<protein>
    <submittedName>
        <fullName evidence="2">Uncharacterized protein</fullName>
    </submittedName>
</protein>
<dbReference type="AlphaFoldDB" id="A0AAE8ZLR3"/>
<name>A0AAE8ZLR3_CAEBR</name>
<reference evidence="2 3" key="1">
    <citation type="submission" date="2022-05" db="EMBL/GenBank/DDBJ databases">
        <title>Chromosome-level reference genomes for two strains of Caenorhabditis briggsae: an improved platform for comparative genomics.</title>
        <authorList>
            <person name="Stevens L."/>
            <person name="Andersen E.C."/>
        </authorList>
    </citation>
    <scope>NUCLEOTIDE SEQUENCE [LARGE SCALE GENOMIC DNA]</scope>
    <source>
        <strain evidence="2">QX1410_ONT</strain>
        <tissue evidence="2">Whole-organism</tissue>
    </source>
</reference>
<gene>
    <name evidence="2" type="ORF">L3Y34_011488</name>
</gene>
<feature type="compositionally biased region" description="Polar residues" evidence="1">
    <location>
        <begin position="113"/>
        <end position="132"/>
    </location>
</feature>
<dbReference type="EMBL" id="CP090896">
    <property type="protein sequence ID" value="ULT81546.1"/>
    <property type="molecule type" value="Genomic_DNA"/>
</dbReference>